<dbReference type="SUPFAM" id="SSF50969">
    <property type="entry name" value="YVTN repeat-like/Quinoprotein amine dehydrogenase"/>
    <property type="match status" value="1"/>
</dbReference>
<proteinExistence type="predicted"/>
<evidence type="ECO:0000313" key="3">
    <source>
        <dbReference type="EMBL" id="GAA1503338.1"/>
    </source>
</evidence>
<accession>A0ABP4KHY1</accession>
<feature type="compositionally biased region" description="Low complexity" evidence="1">
    <location>
        <begin position="71"/>
        <end position="94"/>
    </location>
</feature>
<keyword evidence="2" id="KW-1133">Transmembrane helix</keyword>
<dbReference type="InterPro" id="IPR011042">
    <property type="entry name" value="6-blade_b-propeller_TolB-like"/>
</dbReference>
<feature type="region of interest" description="Disordered" evidence="1">
    <location>
        <begin position="68"/>
        <end position="101"/>
    </location>
</feature>
<comment type="caution">
    <text evidence="3">The sequence shown here is derived from an EMBL/GenBank/DDBJ whole genome shotgun (WGS) entry which is preliminary data.</text>
</comment>
<organism evidence="3 4">
    <name type="scientific">Dactylosporangium maewongense</name>
    <dbReference type="NCBI Taxonomy" id="634393"/>
    <lineage>
        <taxon>Bacteria</taxon>
        <taxon>Bacillati</taxon>
        <taxon>Actinomycetota</taxon>
        <taxon>Actinomycetes</taxon>
        <taxon>Micromonosporales</taxon>
        <taxon>Micromonosporaceae</taxon>
        <taxon>Dactylosporangium</taxon>
    </lineage>
</organism>
<evidence type="ECO:0000256" key="1">
    <source>
        <dbReference type="SAM" id="MobiDB-lite"/>
    </source>
</evidence>
<keyword evidence="4" id="KW-1185">Reference proteome</keyword>
<keyword evidence="2" id="KW-0472">Membrane</keyword>
<evidence type="ECO:0000313" key="4">
    <source>
        <dbReference type="Proteomes" id="UP001501470"/>
    </source>
</evidence>
<evidence type="ECO:0000256" key="2">
    <source>
        <dbReference type="SAM" id="Phobius"/>
    </source>
</evidence>
<protein>
    <submittedName>
        <fullName evidence="3">Uncharacterized protein</fullName>
    </submittedName>
</protein>
<name>A0ABP4KHY1_9ACTN</name>
<dbReference type="RefSeq" id="WP_344501050.1">
    <property type="nucleotide sequence ID" value="NZ_BAAAQD010000002.1"/>
</dbReference>
<sequence>MNLHDRLDDLAGEMAGTDLAGLRQRVDRTSRRLRTRRTLAASAAGVAVAVALTGGAALLKVRHEDTRPDVAPAVSATPSRSPSAPSSAPSSSPSSAPPSPAAAIPGALSFLTLKAGKAIELHRYAGGTPQTVNFGTATGEDMYATPSPDGTRLAINTSPDRDRIAPGDLVVATNGGARHVVAKNVRWDGGNTVVWTPDGSALVAGGVRYDVATGAAHPLPDRPQYLAYSPSGVTTAYLFQGNDLKVSTEGAGATRTVPVTGLDECERTAGCPTSVQAVSDSGLLVALGNVNSDPSHVYRTVVVYNTVKRMRLQLGAFEHVWFRPDGGLVVVTATEVKVLDQALKLTHTYPLPAHDPAAVMFYRA</sequence>
<reference evidence="4" key="1">
    <citation type="journal article" date="2019" name="Int. J. Syst. Evol. Microbiol.">
        <title>The Global Catalogue of Microorganisms (GCM) 10K type strain sequencing project: providing services to taxonomists for standard genome sequencing and annotation.</title>
        <authorList>
            <consortium name="The Broad Institute Genomics Platform"/>
            <consortium name="The Broad Institute Genome Sequencing Center for Infectious Disease"/>
            <person name="Wu L."/>
            <person name="Ma J."/>
        </authorList>
    </citation>
    <scope>NUCLEOTIDE SEQUENCE [LARGE SCALE GENOMIC DNA]</scope>
    <source>
        <strain evidence="4">JCM 15933</strain>
    </source>
</reference>
<dbReference type="EMBL" id="BAAAQD010000002">
    <property type="protein sequence ID" value="GAA1503338.1"/>
    <property type="molecule type" value="Genomic_DNA"/>
</dbReference>
<keyword evidence="2" id="KW-0812">Transmembrane</keyword>
<dbReference type="Gene3D" id="2.120.10.30">
    <property type="entry name" value="TolB, C-terminal domain"/>
    <property type="match status" value="1"/>
</dbReference>
<dbReference type="Proteomes" id="UP001501470">
    <property type="component" value="Unassembled WGS sequence"/>
</dbReference>
<feature type="transmembrane region" description="Helical" evidence="2">
    <location>
        <begin position="38"/>
        <end position="59"/>
    </location>
</feature>
<gene>
    <name evidence="3" type="ORF">GCM10009827_015400</name>
</gene>
<dbReference type="InterPro" id="IPR011044">
    <property type="entry name" value="Quino_amine_DH_bsu"/>
</dbReference>